<dbReference type="AlphaFoldDB" id="A0AAD8Q9I5"/>
<feature type="transmembrane region" description="Helical" evidence="1">
    <location>
        <begin position="46"/>
        <end position="68"/>
    </location>
</feature>
<dbReference type="GeneID" id="85441007"/>
<evidence type="ECO:0000256" key="1">
    <source>
        <dbReference type="SAM" id="Phobius"/>
    </source>
</evidence>
<dbReference type="Proteomes" id="UP001230504">
    <property type="component" value="Unassembled WGS sequence"/>
</dbReference>
<sequence>MMALRVMSCVGRWRVSSKIAPTSPIVWNTLASLSAPPSATVFPRRLFMRSFTSIYYAFLFTMVRWWPAPRGFEGAGWATLECLLIHYAGIVGVMKGKK</sequence>
<organism evidence="2 3">
    <name type="scientific">Colletotrichum navitas</name>
    <dbReference type="NCBI Taxonomy" id="681940"/>
    <lineage>
        <taxon>Eukaryota</taxon>
        <taxon>Fungi</taxon>
        <taxon>Dikarya</taxon>
        <taxon>Ascomycota</taxon>
        <taxon>Pezizomycotina</taxon>
        <taxon>Sordariomycetes</taxon>
        <taxon>Hypocreomycetidae</taxon>
        <taxon>Glomerellales</taxon>
        <taxon>Glomerellaceae</taxon>
        <taxon>Colletotrichum</taxon>
        <taxon>Colletotrichum graminicola species complex</taxon>
    </lineage>
</organism>
<name>A0AAD8Q9I5_9PEZI</name>
<keyword evidence="1" id="KW-0472">Membrane</keyword>
<evidence type="ECO:0000313" key="3">
    <source>
        <dbReference type="Proteomes" id="UP001230504"/>
    </source>
</evidence>
<dbReference type="EMBL" id="JAHLJV010000005">
    <property type="protein sequence ID" value="KAK1598285.1"/>
    <property type="molecule type" value="Genomic_DNA"/>
</dbReference>
<evidence type="ECO:0000313" key="2">
    <source>
        <dbReference type="EMBL" id="KAK1598285.1"/>
    </source>
</evidence>
<keyword evidence="1" id="KW-1133">Transmembrane helix</keyword>
<reference evidence="2" key="1">
    <citation type="submission" date="2021-06" db="EMBL/GenBank/DDBJ databases">
        <title>Comparative genomics, transcriptomics and evolutionary studies reveal genomic signatures of adaptation to plant cell wall in hemibiotrophic fungi.</title>
        <authorList>
            <consortium name="DOE Joint Genome Institute"/>
            <person name="Baroncelli R."/>
            <person name="Diaz J.F."/>
            <person name="Benocci T."/>
            <person name="Peng M."/>
            <person name="Battaglia E."/>
            <person name="Haridas S."/>
            <person name="Andreopoulos W."/>
            <person name="Labutti K."/>
            <person name="Pangilinan J."/>
            <person name="Floch G.L."/>
            <person name="Makela M.R."/>
            <person name="Henrissat B."/>
            <person name="Grigoriev I.V."/>
            <person name="Crouch J.A."/>
            <person name="De Vries R.P."/>
            <person name="Sukno S.A."/>
            <person name="Thon M.R."/>
        </authorList>
    </citation>
    <scope>NUCLEOTIDE SEQUENCE</scope>
    <source>
        <strain evidence="2">CBS 125086</strain>
    </source>
</reference>
<dbReference type="RefSeq" id="XP_060418990.1">
    <property type="nucleotide sequence ID" value="XM_060556767.1"/>
</dbReference>
<keyword evidence="3" id="KW-1185">Reference proteome</keyword>
<gene>
    <name evidence="2" type="ORF">LY79DRAFT_538694</name>
</gene>
<protein>
    <submittedName>
        <fullName evidence="2">Uncharacterized protein</fullName>
    </submittedName>
</protein>
<feature type="transmembrane region" description="Helical" evidence="1">
    <location>
        <begin position="74"/>
        <end position="94"/>
    </location>
</feature>
<accession>A0AAD8Q9I5</accession>
<comment type="caution">
    <text evidence="2">The sequence shown here is derived from an EMBL/GenBank/DDBJ whole genome shotgun (WGS) entry which is preliminary data.</text>
</comment>
<proteinExistence type="predicted"/>
<keyword evidence="1" id="KW-0812">Transmembrane</keyword>